<feature type="compositionally biased region" description="Polar residues" evidence="1">
    <location>
        <begin position="808"/>
        <end position="819"/>
    </location>
</feature>
<dbReference type="OrthoDB" id="1916446at2759"/>
<accession>A0A8T2RMS4</accession>
<comment type="caution">
    <text evidence="2">The sequence shown here is derived from an EMBL/GenBank/DDBJ whole genome shotgun (WGS) entry which is preliminary data.</text>
</comment>
<dbReference type="OMA" id="HENMEWD"/>
<dbReference type="Proteomes" id="UP000825935">
    <property type="component" value="Chromosome 26"/>
</dbReference>
<name>A0A8T2RMS4_CERRI</name>
<protein>
    <submittedName>
        <fullName evidence="2">Uncharacterized protein</fullName>
    </submittedName>
</protein>
<dbReference type="AlphaFoldDB" id="A0A8T2RMS4"/>
<feature type="compositionally biased region" description="Basic residues" evidence="1">
    <location>
        <begin position="780"/>
        <end position="789"/>
    </location>
</feature>
<feature type="region of interest" description="Disordered" evidence="1">
    <location>
        <begin position="59"/>
        <end position="153"/>
    </location>
</feature>
<feature type="region of interest" description="Disordered" evidence="1">
    <location>
        <begin position="772"/>
        <end position="796"/>
    </location>
</feature>
<evidence type="ECO:0000313" key="3">
    <source>
        <dbReference type="Proteomes" id="UP000825935"/>
    </source>
</evidence>
<reference evidence="2" key="1">
    <citation type="submission" date="2021-08" db="EMBL/GenBank/DDBJ databases">
        <title>WGS assembly of Ceratopteris richardii.</title>
        <authorList>
            <person name="Marchant D.B."/>
            <person name="Chen G."/>
            <person name="Jenkins J."/>
            <person name="Shu S."/>
            <person name="Leebens-Mack J."/>
            <person name="Grimwood J."/>
            <person name="Schmutz J."/>
            <person name="Soltis P."/>
            <person name="Soltis D."/>
            <person name="Chen Z.-H."/>
        </authorList>
    </citation>
    <scope>NUCLEOTIDE SEQUENCE</scope>
    <source>
        <strain evidence="2">Whitten #5841</strain>
        <tissue evidence="2">Leaf</tissue>
    </source>
</reference>
<gene>
    <name evidence="2" type="ORF">KP509_26G037000</name>
</gene>
<feature type="compositionally biased region" description="Polar residues" evidence="1">
    <location>
        <begin position="59"/>
        <end position="71"/>
    </location>
</feature>
<keyword evidence="3" id="KW-1185">Reference proteome</keyword>
<dbReference type="EMBL" id="CM035431">
    <property type="protein sequence ID" value="KAH7296743.1"/>
    <property type="molecule type" value="Genomic_DNA"/>
</dbReference>
<feature type="region of interest" description="Disordered" evidence="1">
    <location>
        <begin position="692"/>
        <end position="711"/>
    </location>
</feature>
<evidence type="ECO:0000313" key="2">
    <source>
        <dbReference type="EMBL" id="KAH7296743.1"/>
    </source>
</evidence>
<sequence>MEIPPIPKVVLGNLLSNVGTPFEFKESASVFPQHNGFRQLPVPLFNGNLRSPAASAGLMSSYSPASHLPSQSGGGHTGDIATNTTHISQDRFLPVADRGPGLPPMKDKPKRVRKGRTETLSGKKSSFDAILDSNAEGDRPSLQLPSSKHRKLGGKVPAYEEHFERSPVQKCSRSKAKVKDPSFIGQLDPTTSQGIMGTYGLPSTFDFSRYISNVSNETWLPNDINMLPFSGKLDPPLSAGILDSSFGTHVGSMLQNIARPLSTDQARSLPVASKLMKSKPKKLSLDLEASPIDESGEYAQDGFLDPMIKTLPNGPYESISELRKAHEDSSHFHYDSIALAPLDLWNRFDSQSNNSLSSLLAQAASAADNSSCNLDIGLNCEQSVGLPPSSFSIVSPHMPQQCSVERLASNSRLNQWLKPRPLRWDMQHEAQPQHGFEKKSQFLSKLDVESVSSAMQSENCCMPAGCLDLDLNKQSLEAEAAEEFVARSQVVGISESQVFNNVPVFIQSQIVQANGKDGEPQCPQTSVSVNASALNRPEDQSNTEFDYTSEIHLASQTKDQQKPDWAIVNKQQEIKQTKGFHQKQQDIKQIQDFVDMCDVEPTKDAFINPPSSLAILTVPNVHENMEWDSIDTSYSPRMQAVAHLLCKMANSSMLFFSKEDDDDCNLQSFCDDSSGPAAKASKNAFVTEKDIHLKRHSGANENQNKDDSYLKGQKDAKEKSLFNRMSTCNNGSVEPWACTPPRHAQRNVVNHISGSQSSESGHSHCQGFKEYERHDELKKPNKTRKKKHAGNGTSNVLTFTGLDYQETSKPLSRTSYSQSLHRKGTLASTQKTKSLTNETKFLSEVNWDGLIKVSRPRTNKGKNHVQSQKGTNVCSVQIGCSIRTPHTHQVLGEVRHDPKL</sequence>
<proteinExistence type="predicted"/>
<feature type="region of interest" description="Disordered" evidence="1">
    <location>
        <begin position="808"/>
        <end position="830"/>
    </location>
</feature>
<evidence type="ECO:0000256" key="1">
    <source>
        <dbReference type="SAM" id="MobiDB-lite"/>
    </source>
</evidence>
<organism evidence="2 3">
    <name type="scientific">Ceratopteris richardii</name>
    <name type="common">Triangle waterfern</name>
    <dbReference type="NCBI Taxonomy" id="49495"/>
    <lineage>
        <taxon>Eukaryota</taxon>
        <taxon>Viridiplantae</taxon>
        <taxon>Streptophyta</taxon>
        <taxon>Embryophyta</taxon>
        <taxon>Tracheophyta</taxon>
        <taxon>Polypodiopsida</taxon>
        <taxon>Polypodiidae</taxon>
        <taxon>Polypodiales</taxon>
        <taxon>Pteridineae</taxon>
        <taxon>Pteridaceae</taxon>
        <taxon>Parkerioideae</taxon>
        <taxon>Ceratopteris</taxon>
    </lineage>
</organism>